<organism evidence="11 12">
    <name type="scientific">Theileria equi strain WA</name>
    <dbReference type="NCBI Taxonomy" id="1537102"/>
    <lineage>
        <taxon>Eukaryota</taxon>
        <taxon>Sar</taxon>
        <taxon>Alveolata</taxon>
        <taxon>Apicomplexa</taxon>
        <taxon>Aconoidasida</taxon>
        <taxon>Piroplasmida</taxon>
        <taxon>Theileriidae</taxon>
        <taxon>Theileria</taxon>
    </lineage>
</organism>
<feature type="compositionally biased region" description="Basic and acidic residues" evidence="9">
    <location>
        <begin position="72"/>
        <end position="81"/>
    </location>
</feature>
<comment type="similarity">
    <text evidence="2">Belongs to the pinin family.</text>
</comment>
<accession>L1LGK2</accession>
<gene>
    <name evidence="11" type="ORF">BEWA_044270</name>
</gene>
<evidence type="ECO:0000256" key="2">
    <source>
        <dbReference type="ARBA" id="ARBA00010386"/>
    </source>
</evidence>
<dbReference type="InterPro" id="IPR039853">
    <property type="entry name" value="Pinin"/>
</dbReference>
<keyword evidence="8" id="KW-0175">Coiled coil</keyword>
<dbReference type="RefSeq" id="XP_004833837.1">
    <property type="nucleotide sequence ID" value="XM_004833780.1"/>
</dbReference>
<evidence type="ECO:0000256" key="8">
    <source>
        <dbReference type="SAM" id="Coils"/>
    </source>
</evidence>
<feature type="coiled-coil region" evidence="8">
    <location>
        <begin position="129"/>
        <end position="170"/>
    </location>
</feature>
<evidence type="ECO:0000256" key="3">
    <source>
        <dbReference type="ARBA" id="ARBA00022664"/>
    </source>
</evidence>
<keyword evidence="12" id="KW-1185">Reference proteome</keyword>
<dbReference type="eggNOG" id="ENOG502SGCZ">
    <property type="taxonomic scope" value="Eukaryota"/>
</dbReference>
<comment type="subcellular location">
    <subcellularLocation>
        <location evidence="1">Nucleus</location>
    </subcellularLocation>
</comment>
<reference evidence="11 12" key="1">
    <citation type="journal article" date="2012" name="BMC Genomics">
        <title>Comparative genomic analysis and phylogenetic position of Theileria equi.</title>
        <authorList>
            <person name="Kappmeyer L.S."/>
            <person name="Thiagarajan M."/>
            <person name="Herndon D.R."/>
            <person name="Ramsay J.D."/>
            <person name="Caler E."/>
            <person name="Djikeng A."/>
            <person name="Gillespie J.J."/>
            <person name="Lau A.O."/>
            <person name="Roalson E.H."/>
            <person name="Silva J.C."/>
            <person name="Silva M.G."/>
            <person name="Suarez C.E."/>
            <person name="Ueti M.W."/>
            <person name="Nene V.M."/>
            <person name="Mealey R.H."/>
            <person name="Knowles D.P."/>
            <person name="Brayton K.A."/>
        </authorList>
    </citation>
    <scope>NUCLEOTIDE SEQUENCE [LARGE SCALE GENOMIC DNA]</scope>
    <source>
        <strain evidence="11 12">WA</strain>
    </source>
</reference>
<dbReference type="PANTHER" id="PTHR12707">
    <property type="entry name" value="PINN"/>
    <property type="match status" value="1"/>
</dbReference>
<dbReference type="InterPro" id="IPR006786">
    <property type="entry name" value="Pinin_SDK_MemA"/>
</dbReference>
<keyword evidence="6" id="KW-0508">mRNA splicing</keyword>
<dbReference type="GO" id="GO:0006397">
    <property type="term" value="P:mRNA processing"/>
    <property type="evidence" value="ECO:0007669"/>
    <property type="project" value="UniProtKB-KW"/>
</dbReference>
<evidence type="ECO:0000256" key="9">
    <source>
        <dbReference type="SAM" id="MobiDB-lite"/>
    </source>
</evidence>
<feature type="domain" description="Pinin/SDK/MemA protein" evidence="10">
    <location>
        <begin position="85"/>
        <end position="213"/>
    </location>
</feature>
<evidence type="ECO:0000313" key="11">
    <source>
        <dbReference type="EMBL" id="EKX74385.1"/>
    </source>
</evidence>
<proteinExistence type="inferred from homology"/>
<dbReference type="KEGG" id="beq:BEWA_044270"/>
<evidence type="ECO:0000256" key="6">
    <source>
        <dbReference type="ARBA" id="ARBA00023187"/>
    </source>
</evidence>
<dbReference type="Pfam" id="PF04696">
    <property type="entry name" value="Pinin_SDK_memA"/>
    <property type="match status" value="1"/>
</dbReference>
<evidence type="ECO:0000256" key="1">
    <source>
        <dbReference type="ARBA" id="ARBA00004123"/>
    </source>
</evidence>
<dbReference type="VEuPathDB" id="PiroplasmaDB:BEWA_044270"/>
<dbReference type="GeneID" id="15807833"/>
<dbReference type="AlphaFoldDB" id="L1LGK2"/>
<evidence type="ECO:0000256" key="4">
    <source>
        <dbReference type="ARBA" id="ARBA00023015"/>
    </source>
</evidence>
<sequence length="230" mass="26770">MASTDSNQLQDEIRSLVHERNSLNNLIKRLKSQIDGNNDGILNGLLSTKASIDTSLEGKRKLTEDDPSTTDEVEKRPKVEEDNATVDRHKRMMKIGLWGHLQKAKDALAKEKNDQNVIKHIEKGKMIETKLEERQKEQLNNLTKDIEEKIKQHEEKLVQIESSLSEKQTLLMRLKLKQHYETMGNFIATTTQPTIFWVPRKFNENLESLRNSTREFINKKLEIIANTDYY</sequence>
<feature type="coiled-coil region" evidence="8">
    <location>
        <begin position="6"/>
        <end position="33"/>
    </location>
</feature>
<keyword evidence="4" id="KW-0805">Transcription regulation</keyword>
<dbReference type="GO" id="GO:0008380">
    <property type="term" value="P:RNA splicing"/>
    <property type="evidence" value="ECO:0007669"/>
    <property type="project" value="UniProtKB-KW"/>
</dbReference>
<dbReference type="PANTHER" id="PTHR12707:SF0">
    <property type="entry name" value="PININ"/>
    <property type="match status" value="1"/>
</dbReference>
<comment type="caution">
    <text evidence="11">The sequence shown here is derived from an EMBL/GenBank/DDBJ whole genome shotgun (WGS) entry which is preliminary data.</text>
</comment>
<dbReference type="Proteomes" id="UP000031512">
    <property type="component" value="Unassembled WGS sequence"/>
</dbReference>
<name>L1LGK2_THEEQ</name>
<keyword evidence="7" id="KW-0539">Nucleus</keyword>
<dbReference type="STRING" id="1537102.L1LGK2"/>
<dbReference type="EMBL" id="ACOU01000002">
    <property type="protein sequence ID" value="EKX74385.1"/>
    <property type="molecule type" value="Genomic_DNA"/>
</dbReference>
<dbReference type="OrthoDB" id="330772at2759"/>
<keyword evidence="5" id="KW-0804">Transcription</keyword>
<evidence type="ECO:0000313" key="12">
    <source>
        <dbReference type="Proteomes" id="UP000031512"/>
    </source>
</evidence>
<dbReference type="GO" id="GO:0071013">
    <property type="term" value="C:catalytic step 2 spliceosome"/>
    <property type="evidence" value="ECO:0007669"/>
    <property type="project" value="TreeGrafter"/>
</dbReference>
<protein>
    <recommendedName>
        <fullName evidence="10">Pinin/SDK/MemA protein domain-containing protein</fullName>
    </recommendedName>
</protein>
<evidence type="ECO:0000256" key="7">
    <source>
        <dbReference type="ARBA" id="ARBA00023242"/>
    </source>
</evidence>
<keyword evidence="3" id="KW-0507">mRNA processing</keyword>
<feature type="region of interest" description="Disordered" evidence="9">
    <location>
        <begin position="58"/>
        <end position="81"/>
    </location>
</feature>
<evidence type="ECO:0000259" key="10">
    <source>
        <dbReference type="Pfam" id="PF04696"/>
    </source>
</evidence>
<evidence type="ECO:0000256" key="5">
    <source>
        <dbReference type="ARBA" id="ARBA00023163"/>
    </source>
</evidence>